<feature type="domain" description="Schizont-infected cell agglutination extracellular alpha" evidence="4">
    <location>
        <begin position="1"/>
        <end position="151"/>
    </location>
</feature>
<feature type="compositionally biased region" description="Low complexity" evidence="1">
    <location>
        <begin position="447"/>
        <end position="456"/>
    </location>
</feature>
<keyword evidence="2" id="KW-0472">Membrane</keyword>
<dbReference type="OrthoDB" id="376328at2759"/>
<feature type="region of interest" description="Disordered" evidence="1">
    <location>
        <begin position="176"/>
        <end position="276"/>
    </location>
</feature>
<keyword evidence="2" id="KW-0812">Transmembrane</keyword>
<feature type="compositionally biased region" description="Basic residues" evidence="1">
    <location>
        <begin position="586"/>
        <end position="598"/>
    </location>
</feature>
<feature type="transmembrane region" description="Helical" evidence="2">
    <location>
        <begin position="510"/>
        <end position="532"/>
    </location>
</feature>
<feature type="compositionally biased region" description="Pro residues" evidence="1">
    <location>
        <begin position="436"/>
        <end position="446"/>
    </location>
</feature>
<evidence type="ECO:0000259" key="4">
    <source>
        <dbReference type="Pfam" id="PF12887"/>
    </source>
</evidence>
<dbReference type="RefSeq" id="XP_019912553.1">
    <property type="nucleotide sequence ID" value="XM_020056989.1"/>
</dbReference>
<reference evidence="6" key="1">
    <citation type="submission" date="2016-06" db="EMBL/GenBank/DDBJ databases">
        <title>First high quality genome sequence of Plasmodium coatneyi using continuous long reads from single molecule, real-time sequencing.</title>
        <authorList>
            <person name="Chien J.-T."/>
            <person name="Pakala S.B."/>
            <person name="Geraldo J.A."/>
            <person name="Lapp S.A."/>
            <person name="Barnwell J.W."/>
            <person name="Kissinger J.C."/>
            <person name="Galinski M.R."/>
            <person name="Humphrey J.C."/>
        </authorList>
    </citation>
    <scope>NUCLEOTIDE SEQUENCE [LARGE SCALE GENOMIC DNA]</scope>
    <source>
        <strain evidence="6">Hackeri</strain>
    </source>
</reference>
<evidence type="ECO:0000313" key="5">
    <source>
        <dbReference type="EMBL" id="ANQ05858.1"/>
    </source>
</evidence>
<feature type="compositionally biased region" description="Low complexity" evidence="1">
    <location>
        <begin position="355"/>
        <end position="372"/>
    </location>
</feature>
<feature type="domain" description="Schizont-infected cell agglutination C-terminal" evidence="3">
    <location>
        <begin position="529"/>
        <end position="671"/>
    </location>
</feature>
<protein>
    <submittedName>
        <fullName evidence="5">SICA antigen</fullName>
    </submittedName>
</protein>
<feature type="compositionally biased region" description="Low complexity" evidence="1">
    <location>
        <begin position="319"/>
        <end position="333"/>
    </location>
</feature>
<feature type="compositionally biased region" description="Polar residues" evidence="1">
    <location>
        <begin position="334"/>
        <end position="348"/>
    </location>
</feature>
<feature type="compositionally biased region" description="Polar residues" evidence="1">
    <location>
        <begin position="262"/>
        <end position="276"/>
    </location>
</feature>
<name>A0A1B1DST8_9APIC</name>
<dbReference type="KEGG" id="pcot:PCOAH_00001720"/>
<dbReference type="InterPro" id="IPR024290">
    <property type="entry name" value="SICA_extracell_a"/>
</dbReference>
<gene>
    <name evidence="5" type="ORF">PCOAH_00001720</name>
</gene>
<dbReference type="Pfam" id="PF12887">
    <property type="entry name" value="SICA_alpha"/>
    <property type="match status" value="1"/>
</dbReference>
<evidence type="ECO:0000259" key="3">
    <source>
        <dbReference type="Pfam" id="PF12879"/>
    </source>
</evidence>
<feature type="compositionally biased region" description="Basic and acidic residues" evidence="1">
    <location>
        <begin position="247"/>
        <end position="261"/>
    </location>
</feature>
<evidence type="ECO:0000256" key="2">
    <source>
        <dbReference type="SAM" id="Phobius"/>
    </source>
</evidence>
<dbReference type="Proteomes" id="UP000092716">
    <property type="component" value="Chromosome 1"/>
</dbReference>
<accession>A0A1B1DST8</accession>
<proteinExistence type="predicted"/>
<feature type="region of interest" description="Disordered" evidence="1">
    <location>
        <begin position="577"/>
        <end position="598"/>
    </location>
</feature>
<feature type="compositionally biased region" description="Polar residues" evidence="1">
    <location>
        <begin position="463"/>
        <end position="476"/>
    </location>
</feature>
<organism evidence="5 6">
    <name type="scientific">Plasmodium coatneyi</name>
    <dbReference type="NCBI Taxonomy" id="208452"/>
    <lineage>
        <taxon>Eukaryota</taxon>
        <taxon>Sar</taxon>
        <taxon>Alveolata</taxon>
        <taxon>Apicomplexa</taxon>
        <taxon>Aconoidasida</taxon>
        <taxon>Haemosporida</taxon>
        <taxon>Plasmodiidae</taxon>
        <taxon>Plasmodium</taxon>
    </lineage>
</organism>
<dbReference type="GeneID" id="30906891"/>
<evidence type="ECO:0000256" key="1">
    <source>
        <dbReference type="SAM" id="MobiDB-lite"/>
    </source>
</evidence>
<feature type="compositionally biased region" description="Basic and acidic residues" evidence="1">
    <location>
        <begin position="203"/>
        <end position="227"/>
    </location>
</feature>
<feature type="region of interest" description="Disordered" evidence="1">
    <location>
        <begin position="307"/>
        <end position="484"/>
    </location>
</feature>
<sequence>MEDDVNRLLDELKDYMNMKERGTNIPQICGSLQHKTDNNKTDQMKRICKRLVKIIYWMEGRNRNDKDWKYEKGKKEDGWRQYLKCIIGNRVILRILGNKCGAQKIIDVIASSMEGKAAKFPKKDAGMECAWVKTTDITSEEGLIRETVENWLKKEKKKDGGITELTEVMAWMECTEEEKRKEEEQQNGDCSNGRIIDLLKGGRSKELRKLVNIDPPDEKPAPSRDPPKFAPAAAEPGTEGTHSTKPGKKDDEESACKDSAEKTNTQGGPSSVHITAGCTSAKSLGAKTGLNDKDEENELIQRILKNYGTAVTLENPDNTVLTTSGTGITTDPTQNPGSSGPGAQQPQAPHSPAIQPSVEPTQPTPQVTPGTPGVSGPGSTGHQSPGSSGPGSTGTWKPGSSGPGSTGTWNPGSSGTGSTGTWNPGSSGTGSKGDAGPPPPGKPQGPPQQGGNKPQGSAPPSKPQTGSASGASTRAISTPATKTITTTRVSLPTAVPFVNKIDPSDRLTPYLPTIPVLIGTSVMSYLLWKYFFLDKKRKRYRRVPQVSGLRSLEEQLLDRVDDQDDGPHEYTLVKECRQPRSLPTGRTKRPKKQGVYRPVGRRGVGHRTIIDIHLEVLDECQKGDLHSKKKDFFEILVQEFMGSEFIKEENVPKEEVPGVNVPTEQVPSSDSGFRVNVLTEQVPSPDSCFKEEDFVPKEQFPS</sequence>
<dbReference type="Pfam" id="PF12879">
    <property type="entry name" value="SICA_C"/>
    <property type="match status" value="1"/>
</dbReference>
<dbReference type="InterPro" id="IPR024288">
    <property type="entry name" value="SICA_C"/>
</dbReference>
<dbReference type="VEuPathDB" id="PlasmoDB:PCOAH_00001720"/>
<dbReference type="EMBL" id="CP016239">
    <property type="protein sequence ID" value="ANQ05858.1"/>
    <property type="molecule type" value="Genomic_DNA"/>
</dbReference>
<dbReference type="AlphaFoldDB" id="A0A1B1DST8"/>
<keyword evidence="2" id="KW-1133">Transmembrane helix</keyword>
<evidence type="ECO:0000313" key="6">
    <source>
        <dbReference type="Proteomes" id="UP000092716"/>
    </source>
</evidence>
<keyword evidence="6" id="KW-1185">Reference proteome</keyword>